<dbReference type="CDD" id="cd00156">
    <property type="entry name" value="REC"/>
    <property type="match status" value="1"/>
</dbReference>
<dbReference type="InterPro" id="IPR046947">
    <property type="entry name" value="LytR-like"/>
</dbReference>
<gene>
    <name evidence="4" type="ORF">SAMN04487907_11116</name>
</gene>
<dbReference type="InterPro" id="IPR001789">
    <property type="entry name" value="Sig_transdc_resp-reg_receiver"/>
</dbReference>
<feature type="domain" description="Response regulatory" evidence="2">
    <location>
        <begin position="2"/>
        <end position="116"/>
    </location>
</feature>
<dbReference type="SUPFAM" id="SSF52172">
    <property type="entry name" value="CheY-like"/>
    <property type="match status" value="1"/>
</dbReference>
<dbReference type="InterPro" id="IPR011006">
    <property type="entry name" value="CheY-like_superfamily"/>
</dbReference>
<dbReference type="GO" id="GO:0003677">
    <property type="term" value="F:DNA binding"/>
    <property type="evidence" value="ECO:0007669"/>
    <property type="project" value="InterPro"/>
</dbReference>
<name>A0A1I1MRI5_9FLAO</name>
<comment type="caution">
    <text evidence="1">Lacks conserved residue(s) required for the propagation of feature annotation.</text>
</comment>
<keyword evidence="5" id="KW-1185">Reference proteome</keyword>
<dbReference type="AlphaFoldDB" id="A0A1I1MRI5"/>
<dbReference type="GO" id="GO:0000156">
    <property type="term" value="F:phosphorelay response regulator activity"/>
    <property type="evidence" value="ECO:0007669"/>
    <property type="project" value="InterPro"/>
</dbReference>
<dbReference type="EMBL" id="FOKV01000011">
    <property type="protein sequence ID" value="SFC87969.1"/>
    <property type="molecule type" value="Genomic_DNA"/>
</dbReference>
<dbReference type="Pfam" id="PF00072">
    <property type="entry name" value="Response_reg"/>
    <property type="match status" value="1"/>
</dbReference>
<dbReference type="Proteomes" id="UP000199438">
    <property type="component" value="Unassembled WGS sequence"/>
</dbReference>
<dbReference type="Gene3D" id="2.40.50.1020">
    <property type="entry name" value="LytTr DNA-binding domain"/>
    <property type="match status" value="1"/>
</dbReference>
<proteinExistence type="predicted"/>
<feature type="domain" description="HTH LytTR-type" evidence="3">
    <location>
        <begin position="145"/>
        <end position="249"/>
    </location>
</feature>
<dbReference type="PROSITE" id="PS50930">
    <property type="entry name" value="HTH_LYTTR"/>
    <property type="match status" value="1"/>
</dbReference>
<dbReference type="RefSeq" id="WP_092544787.1">
    <property type="nucleotide sequence ID" value="NZ_FOKV01000011.1"/>
</dbReference>
<evidence type="ECO:0000256" key="1">
    <source>
        <dbReference type="PROSITE-ProRule" id="PRU00169"/>
    </source>
</evidence>
<dbReference type="OrthoDB" id="2168082at2"/>
<dbReference type="PANTHER" id="PTHR37299:SF1">
    <property type="entry name" value="STAGE 0 SPORULATION PROTEIN A HOMOLOG"/>
    <property type="match status" value="1"/>
</dbReference>
<dbReference type="PROSITE" id="PS50110">
    <property type="entry name" value="RESPONSE_REGULATORY"/>
    <property type="match status" value="1"/>
</dbReference>
<dbReference type="Pfam" id="PF04397">
    <property type="entry name" value="LytTR"/>
    <property type="match status" value="1"/>
</dbReference>
<evidence type="ECO:0000259" key="3">
    <source>
        <dbReference type="PROSITE" id="PS50930"/>
    </source>
</evidence>
<dbReference type="Gene3D" id="3.40.50.2300">
    <property type="match status" value="1"/>
</dbReference>
<dbReference type="SMART" id="SM00850">
    <property type="entry name" value="LytTR"/>
    <property type="match status" value="1"/>
</dbReference>
<organism evidence="4 5">
    <name type="scientific">Zunongwangia mangrovi</name>
    <dbReference type="NCBI Taxonomy" id="1334022"/>
    <lineage>
        <taxon>Bacteria</taxon>
        <taxon>Pseudomonadati</taxon>
        <taxon>Bacteroidota</taxon>
        <taxon>Flavobacteriia</taxon>
        <taxon>Flavobacteriales</taxon>
        <taxon>Flavobacteriaceae</taxon>
        <taxon>Zunongwangia</taxon>
    </lineage>
</organism>
<evidence type="ECO:0000313" key="5">
    <source>
        <dbReference type="Proteomes" id="UP000199438"/>
    </source>
</evidence>
<accession>A0A1I1MRI5</accession>
<evidence type="ECO:0000313" key="4">
    <source>
        <dbReference type="EMBL" id="SFC87969.1"/>
    </source>
</evidence>
<evidence type="ECO:0000259" key="2">
    <source>
        <dbReference type="PROSITE" id="PS50110"/>
    </source>
</evidence>
<dbReference type="STRING" id="1334022.SAMN04487907_11116"/>
<dbReference type="InterPro" id="IPR007492">
    <property type="entry name" value="LytTR_DNA-bd_dom"/>
</dbReference>
<protein>
    <submittedName>
        <fullName evidence="4">Two component transcriptional regulator, LytTR family</fullName>
    </submittedName>
</protein>
<dbReference type="PANTHER" id="PTHR37299">
    <property type="entry name" value="TRANSCRIPTIONAL REGULATOR-RELATED"/>
    <property type="match status" value="1"/>
</dbReference>
<sequence>MKILIVDENPGKRSEICNLLHNKTEKFKVFDAEDFNSAIDIAETKEPDLFFLNMDTDFSATSQFIYQIRNKPKKSIFILYSKETKNAVHAFDYGAQDFLIESFNKQRFYKSIDKVMLIKEYLKLGDQVMGNLQFNPQVPILLRSLPVKLGNKTMFIKVNNIKYIIADRYYAEIYTKDKKHVIRESLTKLFHLLQEDYFFRIHRSYIININFLQEIIHSEKSELDVRMEDGKLFHVSRSHRKSFTEKLAI</sequence>
<reference evidence="5" key="1">
    <citation type="submission" date="2016-10" db="EMBL/GenBank/DDBJ databases">
        <authorList>
            <person name="Varghese N."/>
            <person name="Submissions S."/>
        </authorList>
    </citation>
    <scope>NUCLEOTIDE SEQUENCE [LARGE SCALE GENOMIC DNA]</scope>
    <source>
        <strain evidence="5">DSM 24499</strain>
    </source>
</reference>